<evidence type="ECO:0000313" key="2">
    <source>
        <dbReference type="Proteomes" id="UP000223834"/>
    </source>
</evidence>
<accession>A0A9X7C5X5</accession>
<name>A0A9X7C5X5_BACCE</name>
<gene>
    <name evidence="1" type="ORF">CN980_30745</name>
</gene>
<reference evidence="1 2" key="1">
    <citation type="submission" date="2017-09" db="EMBL/GenBank/DDBJ databases">
        <title>Large-scale bioinformatics analysis of Bacillus genomes uncovers conserved roles of natural products in bacterial physiology.</title>
        <authorList>
            <consortium name="Agbiome Team Llc"/>
            <person name="Bleich R.M."/>
            <person name="Grubbs K.J."/>
            <person name="Santa Maria K.C."/>
            <person name="Allen S.E."/>
            <person name="Farag S."/>
            <person name="Shank E.A."/>
            <person name="Bowers A."/>
        </authorList>
    </citation>
    <scope>NUCLEOTIDE SEQUENCE [LARGE SCALE GENOMIC DNA]</scope>
    <source>
        <strain evidence="1 2">AFS049141</strain>
    </source>
</reference>
<proteinExistence type="predicted"/>
<comment type="caution">
    <text evidence="1">The sequence shown here is derived from an EMBL/GenBank/DDBJ whole genome shotgun (WGS) entry which is preliminary data.</text>
</comment>
<dbReference type="EMBL" id="NUIQ01000376">
    <property type="protein sequence ID" value="PGO58656.1"/>
    <property type="molecule type" value="Genomic_DNA"/>
</dbReference>
<feature type="non-terminal residue" evidence="1">
    <location>
        <position position="1"/>
    </location>
</feature>
<dbReference type="Proteomes" id="UP000223834">
    <property type="component" value="Unassembled WGS sequence"/>
</dbReference>
<dbReference type="AlphaFoldDB" id="A0A9X7C5X5"/>
<sequence>GVFNAWMGIWKSDIKRAYKTDFQFHSKDGSIRIFLSVE</sequence>
<organism evidence="1 2">
    <name type="scientific">Bacillus cereus</name>
    <dbReference type="NCBI Taxonomy" id="1396"/>
    <lineage>
        <taxon>Bacteria</taxon>
        <taxon>Bacillati</taxon>
        <taxon>Bacillota</taxon>
        <taxon>Bacilli</taxon>
        <taxon>Bacillales</taxon>
        <taxon>Bacillaceae</taxon>
        <taxon>Bacillus</taxon>
        <taxon>Bacillus cereus group</taxon>
    </lineage>
</organism>
<protein>
    <submittedName>
        <fullName evidence="1">AraC family transcriptional regulator</fullName>
    </submittedName>
</protein>
<evidence type="ECO:0000313" key="1">
    <source>
        <dbReference type="EMBL" id="PGO58656.1"/>
    </source>
</evidence>